<dbReference type="GO" id="GO:0004518">
    <property type="term" value="F:nuclease activity"/>
    <property type="evidence" value="ECO:0007669"/>
    <property type="project" value="UniProtKB-KW"/>
</dbReference>
<dbReference type="GO" id="GO:0000967">
    <property type="term" value="P:rRNA 5'-end processing"/>
    <property type="evidence" value="ECO:0007669"/>
    <property type="project" value="UniProtKB-UniRule"/>
</dbReference>
<comment type="similarity">
    <text evidence="5">Belongs to the YqgF HJR family.</text>
</comment>
<reference evidence="7 8" key="1">
    <citation type="submission" date="2017-09" db="EMBL/GenBank/DDBJ databases">
        <title>Depth-based differentiation of microbial function through sediment-hosted aquifers and enrichment of novel symbionts in the deep terrestrial subsurface.</title>
        <authorList>
            <person name="Probst A.J."/>
            <person name="Ladd B."/>
            <person name="Jarett J.K."/>
            <person name="Geller-Mcgrath D.E."/>
            <person name="Sieber C.M."/>
            <person name="Emerson J.B."/>
            <person name="Anantharaman K."/>
            <person name="Thomas B.C."/>
            <person name="Malmstrom R."/>
            <person name="Stieglmeier M."/>
            <person name="Klingl A."/>
            <person name="Woyke T."/>
            <person name="Ryan C.M."/>
            <person name="Banfield J.F."/>
        </authorList>
    </citation>
    <scope>NUCLEOTIDE SEQUENCE [LARGE SCALE GENOMIC DNA]</scope>
    <source>
        <strain evidence="7">CG_4_10_14_0_8_um_filter_42_10</strain>
    </source>
</reference>
<dbReference type="Pfam" id="PF03652">
    <property type="entry name" value="RuvX"/>
    <property type="match status" value="1"/>
</dbReference>
<keyword evidence="2 5" id="KW-0690">Ribosome biogenesis</keyword>
<dbReference type="InterPro" id="IPR006641">
    <property type="entry name" value="YqgF/RNaseH-like_dom"/>
</dbReference>
<dbReference type="SMART" id="SM00732">
    <property type="entry name" value="YqgFc"/>
    <property type="match status" value="1"/>
</dbReference>
<keyword evidence="4 5" id="KW-0378">Hydrolase</keyword>
<dbReference type="Gene3D" id="3.30.420.140">
    <property type="entry name" value="YqgF/RNase H-like domain"/>
    <property type="match status" value="1"/>
</dbReference>
<dbReference type="EC" id="3.1.-.-" evidence="5"/>
<dbReference type="AlphaFoldDB" id="A0A2M7RHX2"/>
<dbReference type="GO" id="GO:0005829">
    <property type="term" value="C:cytosol"/>
    <property type="evidence" value="ECO:0007669"/>
    <property type="project" value="TreeGrafter"/>
</dbReference>
<proteinExistence type="inferred from homology"/>
<evidence type="ECO:0000313" key="8">
    <source>
        <dbReference type="Proteomes" id="UP000230779"/>
    </source>
</evidence>
<evidence type="ECO:0000256" key="4">
    <source>
        <dbReference type="ARBA" id="ARBA00022801"/>
    </source>
</evidence>
<feature type="domain" description="YqgF/RNase H-like" evidence="6">
    <location>
        <begin position="2"/>
        <end position="102"/>
    </location>
</feature>
<dbReference type="HAMAP" id="MF_00651">
    <property type="entry name" value="Nuclease_YqgF"/>
    <property type="match status" value="1"/>
</dbReference>
<dbReference type="InterPro" id="IPR005227">
    <property type="entry name" value="YqgF"/>
</dbReference>
<dbReference type="PANTHER" id="PTHR33317">
    <property type="entry name" value="POLYNUCLEOTIDYL TRANSFERASE, RIBONUCLEASE H-LIKE SUPERFAMILY PROTEIN"/>
    <property type="match status" value="1"/>
</dbReference>
<comment type="function">
    <text evidence="5">Could be a nuclease involved in processing of the 5'-end of pre-16S rRNA.</text>
</comment>
<evidence type="ECO:0000313" key="7">
    <source>
        <dbReference type="EMBL" id="PIY96339.1"/>
    </source>
</evidence>
<evidence type="ECO:0000256" key="5">
    <source>
        <dbReference type="HAMAP-Rule" id="MF_00651"/>
    </source>
</evidence>
<organism evidence="7 8">
    <name type="scientific">Candidatus Kerfeldbacteria bacterium CG_4_10_14_0_8_um_filter_42_10</name>
    <dbReference type="NCBI Taxonomy" id="2014248"/>
    <lineage>
        <taxon>Bacteria</taxon>
        <taxon>Candidatus Kerfeldiibacteriota</taxon>
    </lineage>
</organism>
<accession>A0A2M7RHX2</accession>
<comment type="caution">
    <text evidence="7">The sequence shown here is derived from an EMBL/GenBank/DDBJ whole genome shotgun (WGS) entry which is preliminary data.</text>
</comment>
<dbReference type="GO" id="GO:0016788">
    <property type="term" value="F:hydrolase activity, acting on ester bonds"/>
    <property type="evidence" value="ECO:0007669"/>
    <property type="project" value="UniProtKB-UniRule"/>
</dbReference>
<dbReference type="PANTHER" id="PTHR33317:SF4">
    <property type="entry name" value="POLYNUCLEOTIDYL TRANSFERASE, RIBONUCLEASE H-LIKE SUPERFAMILY PROTEIN"/>
    <property type="match status" value="1"/>
</dbReference>
<dbReference type="CDD" id="cd16964">
    <property type="entry name" value="YqgF"/>
    <property type="match status" value="1"/>
</dbReference>
<evidence type="ECO:0000256" key="3">
    <source>
        <dbReference type="ARBA" id="ARBA00022722"/>
    </source>
</evidence>
<evidence type="ECO:0000259" key="6">
    <source>
        <dbReference type="SMART" id="SM00732"/>
    </source>
</evidence>
<name>A0A2M7RHX2_9BACT</name>
<sequence>MSKILGIDYGEKHIGLAVSDDEKKWVFPYSRIEKKSWEQVFEELKIICEKENIEKIVVGLPLSLKENRNEKAKKIQDFIGRLEETVNIPADFEDERFTTKASEQLLKQAGKKKLKDKVDETAAVLILQSYLEKNKNE</sequence>
<comment type="subcellular location">
    <subcellularLocation>
        <location evidence="5">Cytoplasm</location>
    </subcellularLocation>
</comment>
<keyword evidence="3 5" id="KW-0540">Nuclease</keyword>
<dbReference type="SUPFAM" id="SSF53098">
    <property type="entry name" value="Ribonuclease H-like"/>
    <property type="match status" value="1"/>
</dbReference>
<dbReference type="InterPro" id="IPR012337">
    <property type="entry name" value="RNaseH-like_sf"/>
</dbReference>
<dbReference type="EMBL" id="PFMD01000051">
    <property type="protein sequence ID" value="PIY96339.1"/>
    <property type="molecule type" value="Genomic_DNA"/>
</dbReference>
<gene>
    <name evidence="7" type="ORF">COY66_04300</name>
</gene>
<dbReference type="NCBIfam" id="TIGR00250">
    <property type="entry name" value="RNAse_H_YqgF"/>
    <property type="match status" value="1"/>
</dbReference>
<dbReference type="Proteomes" id="UP000230779">
    <property type="component" value="Unassembled WGS sequence"/>
</dbReference>
<evidence type="ECO:0000256" key="2">
    <source>
        <dbReference type="ARBA" id="ARBA00022517"/>
    </source>
</evidence>
<protein>
    <recommendedName>
        <fullName evidence="5">Putative pre-16S rRNA nuclease</fullName>
        <ecNumber evidence="5">3.1.-.-</ecNumber>
    </recommendedName>
</protein>
<dbReference type="InterPro" id="IPR037027">
    <property type="entry name" value="YqgF/RNaseH-like_dom_sf"/>
</dbReference>
<keyword evidence="1 5" id="KW-0963">Cytoplasm</keyword>
<evidence type="ECO:0000256" key="1">
    <source>
        <dbReference type="ARBA" id="ARBA00022490"/>
    </source>
</evidence>